<sequence length="1091" mass="125537">LDLYEFILQNLLKQDNLVHLITEEKIAIKSILNSCNLHEVIIVENGLVLNPTAGQFIPQIQLLIADKSASQLYFELTGDSSNYSIFCQSPIDLFLGIYYNQHKNVNQEKDFLQIKQLLTSQARLDQQFLQQYVEFRQKYFLSDQKRKFSAICKFFQSTSPLVKLISQLPARTIFANIYKIQQLLSQKLPALQPDQLVNFLAISSPTASTVLQHLFPHFLVPFLVNNLNQIKPETRKLPKPLLQTKILKPSDFTDFFDEGVLLCLKSSVKNEVSWAEAIIKASFFYQPANGEQISLFLQGCNDEVKQIYIEQFLLRNIDVFRREFYQFETVFRLSRGLQFLVKRKVGDNVLNAIQNVTSGLIVDEFSATVKKFHLFIAQNNENKSLAQWINDGDYQSVLKSKIFKDLKEKFFQFYQNNVYSVELQQLQNDVKTESKYQVKLEPRASHNVLTEFHYQLNQLKNNAAVNSFIKMLAVVTAELSISDKKDKLLCGINRLRNEDMAILQDNNASENALLSNTVTKDKLSLFFQPSICSLVEANNYHLFCTFIIQNYKSEAQMILSKLNDKINNCSQILPKFEGYTLTLFQQEDEHDRNNSIAIGLPLFVYTNEEFKVFDQSITDDFYQMHLKFIYFLLDIGGVLVEENAFIKDDDIILLKNVSRSQNFDYNIQLSVKNKSYSISEAAYFWGTIVSNIDTNLSPKYVDFNTCQIKNCEKITEFISSQLSPDKSRVLKFITSPQSCSTYFVSELFLEKKCQPLVEVFSEKHSIVKDMLFSLALHLLIVEETSQFFGILKNYNTLCQTQIPGITSDIGGVYHYDCLIRTDSLGDPLTHSVRKLSVAAFRFFIVQYCGLILLSSLIFNQYVKHGESCKIISPFSTLQQDRYIYLLSQISNGLSIISNLKGFSERGAIGYCNTVLYTYLCRNYSKTPKIDPMELEEKIMEVEYDLILTEYCRVFLKMGEIQPTKVQAQVEQRSFEQIIQGADLSTSISRLMSVKLKKGDKLKRQLTKTQQNIQELNTGIKYLFKYQPKPVCSVGSELVLYAQKDPKMADVIRVQAKSIPNIGKLAKMALELVKYIQTNYVNQIYAFQVNTV</sequence>
<accession>A0A146KCS6</accession>
<name>A0A146KCS6_9EUKA</name>
<dbReference type="EMBL" id="GDID01003131">
    <property type="protein sequence ID" value="JAP93475.1"/>
    <property type="molecule type" value="Transcribed_RNA"/>
</dbReference>
<gene>
    <name evidence="1" type="ORF">TPC1_14236</name>
</gene>
<dbReference type="AlphaFoldDB" id="A0A146KCS6"/>
<feature type="non-terminal residue" evidence="1">
    <location>
        <position position="1091"/>
    </location>
</feature>
<protein>
    <submittedName>
        <fullName evidence="1">Uncharacterized protein</fullName>
    </submittedName>
</protein>
<evidence type="ECO:0000313" key="1">
    <source>
        <dbReference type="EMBL" id="JAP93475.1"/>
    </source>
</evidence>
<organism evidence="1">
    <name type="scientific">Trepomonas sp. PC1</name>
    <dbReference type="NCBI Taxonomy" id="1076344"/>
    <lineage>
        <taxon>Eukaryota</taxon>
        <taxon>Metamonada</taxon>
        <taxon>Diplomonadida</taxon>
        <taxon>Hexamitidae</taxon>
        <taxon>Hexamitinae</taxon>
        <taxon>Trepomonas</taxon>
    </lineage>
</organism>
<reference evidence="1" key="1">
    <citation type="submission" date="2015-07" db="EMBL/GenBank/DDBJ databases">
        <title>Adaptation to a free-living lifestyle via gene acquisitions in the diplomonad Trepomonas sp. PC1.</title>
        <authorList>
            <person name="Xu F."/>
            <person name="Jerlstrom-Hultqvist J."/>
            <person name="Kolisko M."/>
            <person name="Simpson A.G.B."/>
            <person name="Roger A.J."/>
            <person name="Svard S.G."/>
            <person name="Andersson J.O."/>
        </authorList>
    </citation>
    <scope>NUCLEOTIDE SEQUENCE</scope>
    <source>
        <strain evidence="1">PC1</strain>
    </source>
</reference>
<feature type="non-terminal residue" evidence="1">
    <location>
        <position position="1"/>
    </location>
</feature>
<proteinExistence type="predicted"/>